<evidence type="ECO:0000256" key="12">
    <source>
        <dbReference type="ARBA" id="ARBA00049244"/>
    </source>
</evidence>
<evidence type="ECO:0000256" key="7">
    <source>
        <dbReference type="ARBA" id="ARBA00022695"/>
    </source>
</evidence>
<comment type="catalytic activity">
    <reaction evidence="12">
        <text>DNA(n) + a 2'-deoxyribonucleoside 5'-triphosphate = DNA(n+1) + diphosphate</text>
        <dbReference type="Rhea" id="RHEA:22508"/>
        <dbReference type="Rhea" id="RHEA-COMP:17339"/>
        <dbReference type="Rhea" id="RHEA-COMP:17340"/>
        <dbReference type="ChEBI" id="CHEBI:33019"/>
        <dbReference type="ChEBI" id="CHEBI:61560"/>
        <dbReference type="ChEBI" id="CHEBI:173112"/>
        <dbReference type="EC" id="2.7.7.7"/>
    </reaction>
</comment>
<feature type="domain" description="Polymerase/histidinol phosphatase N-terminal" evidence="13">
    <location>
        <begin position="7"/>
        <end position="74"/>
    </location>
</feature>
<dbReference type="InterPro" id="IPR003141">
    <property type="entry name" value="Pol/His_phosphatase_N"/>
</dbReference>
<dbReference type="SUPFAM" id="SSF160975">
    <property type="entry name" value="AF1531-like"/>
    <property type="match status" value="1"/>
</dbReference>
<evidence type="ECO:0000256" key="5">
    <source>
        <dbReference type="ARBA" id="ARBA00022490"/>
    </source>
</evidence>
<dbReference type="InterPro" id="IPR049821">
    <property type="entry name" value="PolIIIA_DnaE1_PHP"/>
</dbReference>
<comment type="subcellular location">
    <subcellularLocation>
        <location evidence="1">Cytoplasm</location>
    </subcellularLocation>
</comment>
<dbReference type="Gene3D" id="1.10.150.870">
    <property type="match status" value="1"/>
</dbReference>
<dbReference type="InterPro" id="IPR004013">
    <property type="entry name" value="PHP_dom"/>
</dbReference>
<dbReference type="CDD" id="cd07433">
    <property type="entry name" value="PHP_PolIIIA_DnaE1"/>
    <property type="match status" value="1"/>
</dbReference>
<dbReference type="Pfam" id="PF14579">
    <property type="entry name" value="HHH_6"/>
    <property type="match status" value="1"/>
</dbReference>
<dbReference type="EMBL" id="BMZE01000001">
    <property type="protein sequence ID" value="GHA10637.1"/>
    <property type="molecule type" value="Genomic_DNA"/>
</dbReference>
<reference evidence="14" key="1">
    <citation type="journal article" date="2014" name="Int. J. Syst. Evol. Microbiol.">
        <title>Complete genome sequence of Corynebacterium casei LMG S-19264T (=DSM 44701T), isolated from a smear-ripened cheese.</title>
        <authorList>
            <consortium name="US DOE Joint Genome Institute (JGI-PGF)"/>
            <person name="Walter F."/>
            <person name="Albersmeier A."/>
            <person name="Kalinowski J."/>
            <person name="Ruckert C."/>
        </authorList>
    </citation>
    <scope>NUCLEOTIDE SEQUENCE</scope>
    <source>
        <strain evidence="14">KCTC 32437</strain>
    </source>
</reference>
<comment type="function">
    <text evidence="10">DNA polymerase III is a complex, multichain enzyme responsible for most of the replicative synthesis in bacteria. This DNA polymerase also exhibits 3' to 5' exonuclease activity. The alpha chain is the DNA polymerase.</text>
</comment>
<accession>A0A918RTP3</accession>
<dbReference type="PANTHER" id="PTHR32294:SF0">
    <property type="entry name" value="DNA POLYMERASE III SUBUNIT ALPHA"/>
    <property type="match status" value="1"/>
</dbReference>
<dbReference type="GO" id="GO:0003887">
    <property type="term" value="F:DNA-directed DNA polymerase activity"/>
    <property type="evidence" value="ECO:0007669"/>
    <property type="project" value="UniProtKB-KW"/>
</dbReference>
<evidence type="ECO:0000313" key="14">
    <source>
        <dbReference type="EMBL" id="GHA10637.1"/>
    </source>
</evidence>
<dbReference type="Pfam" id="PF02811">
    <property type="entry name" value="PHP"/>
    <property type="match status" value="1"/>
</dbReference>
<dbReference type="InterPro" id="IPR040982">
    <property type="entry name" value="DNA_pol3_finger"/>
</dbReference>
<evidence type="ECO:0000259" key="13">
    <source>
        <dbReference type="SMART" id="SM00481"/>
    </source>
</evidence>
<dbReference type="NCBIfam" id="TIGR00594">
    <property type="entry name" value="polc"/>
    <property type="match status" value="1"/>
</dbReference>
<evidence type="ECO:0000256" key="1">
    <source>
        <dbReference type="ARBA" id="ARBA00004496"/>
    </source>
</evidence>
<comment type="similarity">
    <text evidence="2">Belongs to the DNA polymerase type-C family. DnaE subfamily.</text>
</comment>
<dbReference type="Gene3D" id="1.10.10.1600">
    <property type="entry name" value="Bacterial DNA polymerase III alpha subunit, thumb domain"/>
    <property type="match status" value="1"/>
</dbReference>
<dbReference type="GO" id="GO:0005737">
    <property type="term" value="C:cytoplasm"/>
    <property type="evidence" value="ECO:0007669"/>
    <property type="project" value="UniProtKB-SubCell"/>
</dbReference>
<gene>
    <name evidence="14" type="primary">dnaE2</name>
    <name evidence="14" type="ORF">GCM10007989_01040</name>
</gene>
<dbReference type="InterPro" id="IPR011708">
    <property type="entry name" value="DNA_pol3_alpha_NTPase_dom"/>
</dbReference>
<evidence type="ECO:0000256" key="9">
    <source>
        <dbReference type="ARBA" id="ARBA00022932"/>
    </source>
</evidence>
<name>A0A918RTP3_9HYPH</name>
<dbReference type="Pfam" id="PF07733">
    <property type="entry name" value="DNA_pol3_alpha"/>
    <property type="match status" value="1"/>
</dbReference>
<comment type="caution">
    <text evidence="14">The sequence shown here is derived from an EMBL/GenBank/DDBJ whole genome shotgun (WGS) entry which is preliminary data.</text>
</comment>
<dbReference type="SMART" id="SM00481">
    <property type="entry name" value="POLIIIAc"/>
    <property type="match status" value="1"/>
</dbReference>
<dbReference type="EC" id="2.7.7.7" evidence="3"/>
<dbReference type="InterPro" id="IPR041931">
    <property type="entry name" value="DNA_pol3_alpha_thumb_dom"/>
</dbReference>
<keyword evidence="9 14" id="KW-0239">DNA-directed DNA polymerase</keyword>
<dbReference type="RefSeq" id="WP_189422421.1">
    <property type="nucleotide sequence ID" value="NZ_BMZE01000001.1"/>
</dbReference>
<evidence type="ECO:0000256" key="11">
    <source>
        <dbReference type="ARBA" id="ARBA00026073"/>
    </source>
</evidence>
<keyword evidence="7" id="KW-0548">Nucleotidyltransferase</keyword>
<dbReference type="Proteomes" id="UP000646579">
    <property type="component" value="Unassembled WGS sequence"/>
</dbReference>
<organism evidence="14 15">
    <name type="scientific">Devosia pacifica</name>
    <dbReference type="NCBI Taxonomy" id="1335967"/>
    <lineage>
        <taxon>Bacteria</taxon>
        <taxon>Pseudomonadati</taxon>
        <taxon>Pseudomonadota</taxon>
        <taxon>Alphaproteobacteria</taxon>
        <taxon>Hyphomicrobiales</taxon>
        <taxon>Devosiaceae</taxon>
        <taxon>Devosia</taxon>
    </lineage>
</organism>
<dbReference type="SUPFAM" id="SSF89550">
    <property type="entry name" value="PHP domain-like"/>
    <property type="match status" value="1"/>
</dbReference>
<proteinExistence type="inferred from homology"/>
<evidence type="ECO:0000313" key="15">
    <source>
        <dbReference type="Proteomes" id="UP000646579"/>
    </source>
</evidence>
<comment type="subunit">
    <text evidence="11">DNA polymerase III contains a core (composed of alpha, epsilon and theta chains) that associates with a tau subunit. This core dimerizes to form the POLIII' complex. PolIII' associates with the gamma complex (composed of gamma, delta, delta', psi and chi chains) and with the beta chain to form the complete DNA polymerase III complex.</text>
</comment>
<dbReference type="InterPro" id="IPR004805">
    <property type="entry name" value="DnaE2/DnaE/PolC"/>
</dbReference>
<dbReference type="InterPro" id="IPR029460">
    <property type="entry name" value="DNAPol_HHH"/>
</dbReference>
<keyword evidence="6" id="KW-0808">Transferase</keyword>
<evidence type="ECO:0000256" key="3">
    <source>
        <dbReference type="ARBA" id="ARBA00012417"/>
    </source>
</evidence>
<evidence type="ECO:0000256" key="2">
    <source>
        <dbReference type="ARBA" id="ARBA00009496"/>
    </source>
</evidence>
<evidence type="ECO:0000256" key="6">
    <source>
        <dbReference type="ARBA" id="ARBA00022679"/>
    </source>
</evidence>
<dbReference type="NCBIfam" id="NF004226">
    <property type="entry name" value="PRK05673.1"/>
    <property type="match status" value="1"/>
</dbReference>
<keyword evidence="15" id="KW-1185">Reference proteome</keyword>
<reference evidence="14" key="2">
    <citation type="submission" date="2020-09" db="EMBL/GenBank/DDBJ databases">
        <authorList>
            <person name="Sun Q."/>
            <person name="Kim S."/>
        </authorList>
    </citation>
    <scope>NUCLEOTIDE SEQUENCE</scope>
    <source>
        <strain evidence="14">KCTC 32437</strain>
    </source>
</reference>
<dbReference type="PANTHER" id="PTHR32294">
    <property type="entry name" value="DNA POLYMERASE III SUBUNIT ALPHA"/>
    <property type="match status" value="1"/>
</dbReference>
<dbReference type="AlphaFoldDB" id="A0A918RTP3"/>
<sequence>MNSPGFIHLHVHSAFSLLEGALQLEAILSLAKEDMQPALGIADTGNLFGALEFSEKAAKKGIQPLIGCELPVDFAAAEERTNERGFQGWRGKSSVVLMAATETGFRNLSDLVSKSYLEGDDGLAQARLDWMTPQALEGIICLSGGPEGAVDAAFAAGHEINAGKRLDRLRELFGDRFYIELQRHGRPQEATVEPRLIDYAYRHGIPLVATNEPFFKKSDDYEAHDALLAIAGGTVLAQTERRKLSDQHHFKTRAEMMELFSDLPEALENTVEIARRVSYRPRTRGPILPKFAAAVDVGEDEAVAAEAAALREMAEEGLARRLETVGPAPGKSIEEYRERLAMELDIIQSMKFPGYFLIVADFIQWAKSRDIPVGPGRGSGAGSLVAYSTTITDLDPLRYNLLFERFLNPERVSMPDFDIDFCQDRREEVIRYVQDKYGTKQVAQIITFGTLQARAVLRDVGRVLQMPYGQVDRICKLVPANPADPWSIERTMKEEPQFRMMAERDETVGYLVSIARKLEGLYRHASTHAAGIVIGDRPLEELVPLYRDPRSDMPVTQYNLKWVEPAGLVKFDFLGLKTLTTIKYAVEMVKAAGTDLDIDAIPIDDAETYQLYARGDTYGIFQFESAGMRRALMDLKPDRIEDLIAMNALYRPGPMDNIPSFIDRKHGREPVEYPHATLSEVLDETYGIIVYQEQVMQIAQLLSGYSLGEADMLRRAMGKKIKAEMDKQRVRFREGALKNELSENLADTIFDLLAKFANYGFNKSHAAAYAWVSYQTAYLKQHHPHEFYAASMTLDMGNTDKLSDYRREAMKKGIEVVPPCINRSETLFSVKRKCIYYALSAVKGVGRQVAEHIVEARGDVPFKDLADFAGRVDPKVLNKRTLETLINAGAFDAMVERREQAVAVIDTIIGTAQRNASDRSDGIIDMFAADVPEPIVVPPNVPAWPMAERADRERNAIGFHLSAHPLDAYSDVFDRLRVQQWTEFERAVKEGASAGRLAGTVSARQDRRTRKGTPMMIVTLSDQSGSYECIGFSEQIDQFGSLLQTGRSVILQVSGEERAEGVSLRLISAEPLDAVAEKVDRRLTVFAADVKCLSPIRAQLKSGGEGQVSFVVIRDGGAREYEIELPGGFKVSAEVAGGIKALEGVTDVRLH</sequence>
<dbReference type="CDD" id="cd04485">
    <property type="entry name" value="DnaE_OBF"/>
    <property type="match status" value="1"/>
</dbReference>
<evidence type="ECO:0000256" key="10">
    <source>
        <dbReference type="ARBA" id="ARBA00025611"/>
    </source>
</evidence>
<dbReference type="InterPro" id="IPR016195">
    <property type="entry name" value="Pol/histidinol_Pase-like"/>
</dbReference>
<keyword evidence="8" id="KW-0235">DNA replication</keyword>
<protein>
    <recommendedName>
        <fullName evidence="4">DNA polymerase III subunit alpha</fullName>
        <ecNumber evidence="3">2.7.7.7</ecNumber>
    </recommendedName>
</protein>
<evidence type="ECO:0000256" key="4">
    <source>
        <dbReference type="ARBA" id="ARBA00019114"/>
    </source>
</evidence>
<evidence type="ECO:0000256" key="8">
    <source>
        <dbReference type="ARBA" id="ARBA00022705"/>
    </source>
</evidence>
<dbReference type="Pfam" id="PF17657">
    <property type="entry name" value="DNA_pol3_finger"/>
    <property type="match status" value="1"/>
</dbReference>
<keyword evidence="5" id="KW-0963">Cytoplasm</keyword>
<dbReference type="GO" id="GO:0006260">
    <property type="term" value="P:DNA replication"/>
    <property type="evidence" value="ECO:0007669"/>
    <property type="project" value="UniProtKB-KW"/>
</dbReference>
<dbReference type="GO" id="GO:0008408">
    <property type="term" value="F:3'-5' exonuclease activity"/>
    <property type="evidence" value="ECO:0007669"/>
    <property type="project" value="InterPro"/>
</dbReference>
<dbReference type="Gene3D" id="3.20.20.140">
    <property type="entry name" value="Metal-dependent hydrolases"/>
    <property type="match status" value="1"/>
</dbReference>